<evidence type="ECO:0000256" key="2">
    <source>
        <dbReference type="SAM" id="SignalP"/>
    </source>
</evidence>
<dbReference type="PANTHER" id="PTHR33546">
    <property type="entry name" value="LARGE, MULTIFUNCTIONAL SECRETED PROTEIN-RELATED"/>
    <property type="match status" value="1"/>
</dbReference>
<dbReference type="Proteomes" id="UP000315017">
    <property type="component" value="Chromosome"/>
</dbReference>
<name>A0A517YGL7_9BACT</name>
<dbReference type="InterPro" id="IPR010496">
    <property type="entry name" value="AL/BT2_dom"/>
</dbReference>
<sequence length="1359" mass="148155" precursor="true">MSWLVKPLSVLLLGLLLPAVALGADDTGFTSLFDGKSLDGWDGNPDFWSVQDGVITGQTTKEKPTKGNTFLVYRKGDVADFELKLQFKIVGGNSGVQYRSEEVAKHVIKGYQADFDAAGNWAGTLYEEKGRGVLAKRGSKVVVKADGKKEDAGKTAEEKVIVASIKKEDWNDYTIIADGNHIVHKLNGIVTVDLTDEQESARKMSGLLALQLHAGPPMTVQFRNIQIKQLKSADKKPLEQKNGGGGDDEAKKEDSKTKKIIFLAGGPSHGYGSHDHLAGCKLLAAQLEKSLGYKTEVHYRTWPAELSAYDGADCVVMYSDGGGGHPVKKIMETMEKVAKRGTGIVCIHYAVEIPKGSEGGDNFLDWTGGYFEAHWSVNPHWVGKFDKFPDHPICRGVQPFAADDEWYYHMRFRPDMKNVTPILSALPPKETLTRGDGPHSGNPDVRRDVLEKKEIQHMAWAGERDGGGRGFGFTGGHNHWNWGDDNFRKIVLNAIVWSAHGEVPKNGVTGEEVTFEQLNENQDDTRPANFNGKQIIEKFNLKSTGKELPPAKPALPKTSAAPAPKSNVTPLFESKIVSQATPGHAIDIDVDLKGAKKVYLVAADGGDGFGCDWVAWAEPRFVGTAGEKKLTDLKPIVASSGHGSVQMNKNSSGGPLKINGQSVEYGIGCHAISVIGFDVPEGYTRLKTRAGLDDGGIKQGCGSTVDFAIFDQAPGNIKASAPGTAGATAANRDPAEAVNGLEVAEGLEAKLFSSEPQISNVTNIDIDHLGRVWVAEVKNYRKWKGSRPEGDRILVLEDTNEDGVADKQTVFYQGNDIDSIHGLCVLGNRVIVSAGDKVMNFYVDNDDLKSDRKDVMFSGISGTQHDHGIHAFIFGPDGKLYFNFGNSGKSLKDKDGKVIVDAAGNPVTDARKPYQEGMVFRCDLDGSNLETLGWNFRNNWEVTIDSLGTIWQSDNDDDGNKGVRINFVMEYGNYGYKDEFTGAGWQAKRENIEAEIPRRHWHLNDPGVVPNLILTGQGSPTGICVYEGNLLPKVFHNQVIHCDAGPNVCRAYVATKDASGYTAEIVNVLFGKRDNWFRPSDVCVAPDGSLFVADWYDPGVGGHNQQDVDRGRIFRLAPAGTKYKTPKYDFKTPIGQLEALASPALSVRYLAYQAIQKSGEAAAPALIKFAQDNAKDNPRLQARALWALGKLPNQGNVAVKEALQSGNPDIRIVGIRLSRELGQDVGSLASLAKDSAPEVRRELAISTRHSKSPEAAAIWAELAAQHDGKDRWYLEALGIGADKQWDAYLDAYLKKVDGKWDTAAGRDIVWRSRAKQTPALLAKIITADSTKEEEQPRYLRALDFLSGPEKEAALKAILE</sequence>
<dbReference type="KEGG" id="aagg:ETAA8_44500"/>
<dbReference type="InterPro" id="IPR011041">
    <property type="entry name" value="Quinoprot_gluc/sorb_DH_b-prop"/>
</dbReference>
<reference evidence="4 5" key="1">
    <citation type="submission" date="2019-02" db="EMBL/GenBank/DDBJ databases">
        <title>Deep-cultivation of Planctomycetes and their phenomic and genomic characterization uncovers novel biology.</title>
        <authorList>
            <person name="Wiegand S."/>
            <person name="Jogler M."/>
            <person name="Boedeker C."/>
            <person name="Pinto D."/>
            <person name="Vollmers J."/>
            <person name="Rivas-Marin E."/>
            <person name="Kohn T."/>
            <person name="Peeters S.H."/>
            <person name="Heuer A."/>
            <person name="Rast P."/>
            <person name="Oberbeckmann S."/>
            <person name="Bunk B."/>
            <person name="Jeske O."/>
            <person name="Meyerdierks A."/>
            <person name="Storesund J.E."/>
            <person name="Kallscheuer N."/>
            <person name="Luecker S."/>
            <person name="Lage O.M."/>
            <person name="Pohl T."/>
            <person name="Merkel B.J."/>
            <person name="Hornburger P."/>
            <person name="Mueller R.-W."/>
            <person name="Bruemmer F."/>
            <person name="Labrenz M."/>
            <person name="Spormann A.M."/>
            <person name="Op den Camp H."/>
            <person name="Overmann J."/>
            <person name="Amann R."/>
            <person name="Jetten M.S.M."/>
            <person name="Mascher T."/>
            <person name="Medema M.H."/>
            <person name="Devos D.P."/>
            <person name="Kaster A.-K."/>
            <person name="Ovreas L."/>
            <person name="Rohde M."/>
            <person name="Galperin M.Y."/>
            <person name="Jogler C."/>
        </authorList>
    </citation>
    <scope>NUCLEOTIDE SEQUENCE [LARGE SCALE GENOMIC DNA]</scope>
    <source>
        <strain evidence="4 5">ETA_A8</strain>
    </source>
</reference>
<proteinExistence type="predicted"/>
<evidence type="ECO:0000313" key="4">
    <source>
        <dbReference type="EMBL" id="QDU29341.1"/>
    </source>
</evidence>
<dbReference type="InterPro" id="IPR029010">
    <property type="entry name" value="ThuA-like"/>
</dbReference>
<dbReference type="PANTHER" id="PTHR33546:SF1">
    <property type="entry name" value="LARGE, MULTIFUNCTIONAL SECRETED PROTEIN"/>
    <property type="match status" value="1"/>
</dbReference>
<dbReference type="SUPFAM" id="SSF52317">
    <property type="entry name" value="Class I glutamine amidotransferase-like"/>
    <property type="match status" value="1"/>
</dbReference>
<evidence type="ECO:0000256" key="1">
    <source>
        <dbReference type="SAM" id="MobiDB-lite"/>
    </source>
</evidence>
<dbReference type="InterPro" id="IPR029062">
    <property type="entry name" value="Class_I_gatase-like"/>
</dbReference>
<feature type="region of interest" description="Disordered" evidence="1">
    <location>
        <begin position="544"/>
        <end position="566"/>
    </location>
</feature>
<dbReference type="EMBL" id="CP036274">
    <property type="protein sequence ID" value="QDU29341.1"/>
    <property type="molecule type" value="Genomic_DNA"/>
</dbReference>
<dbReference type="InterPro" id="IPR055557">
    <property type="entry name" value="DUF7133"/>
</dbReference>
<keyword evidence="2" id="KW-0732">Signal</keyword>
<feature type="compositionally biased region" description="Low complexity" evidence="1">
    <location>
        <begin position="554"/>
        <end position="566"/>
    </location>
</feature>
<dbReference type="Gene3D" id="2.60.120.560">
    <property type="entry name" value="Exo-inulinase, domain 1"/>
    <property type="match status" value="1"/>
</dbReference>
<gene>
    <name evidence="4" type="ORF">ETAA8_44500</name>
</gene>
<dbReference type="Pfam" id="PF06283">
    <property type="entry name" value="ThuA"/>
    <property type="match status" value="1"/>
</dbReference>
<dbReference type="RefSeq" id="WP_145093010.1">
    <property type="nucleotide sequence ID" value="NZ_CP036274.1"/>
</dbReference>
<dbReference type="InterPro" id="IPR013222">
    <property type="entry name" value="Glyco_hyd_98_carb-bd"/>
</dbReference>
<dbReference type="InterPro" id="IPR016024">
    <property type="entry name" value="ARM-type_fold"/>
</dbReference>
<dbReference type="InterPro" id="IPR013428">
    <property type="entry name" value="Membrane-bound_put_N"/>
</dbReference>
<dbReference type="SUPFAM" id="SSF49785">
    <property type="entry name" value="Galactose-binding domain-like"/>
    <property type="match status" value="2"/>
</dbReference>
<dbReference type="GO" id="GO:0016787">
    <property type="term" value="F:hydrolase activity"/>
    <property type="evidence" value="ECO:0007669"/>
    <property type="project" value="InterPro"/>
</dbReference>
<dbReference type="Pfam" id="PF08305">
    <property type="entry name" value="NPCBM"/>
    <property type="match status" value="2"/>
</dbReference>
<accession>A0A517YGL7</accession>
<feature type="signal peptide" evidence="2">
    <location>
        <begin position="1"/>
        <end position="23"/>
    </location>
</feature>
<dbReference type="InterPro" id="IPR038637">
    <property type="entry name" value="NPCBM_sf"/>
</dbReference>
<dbReference type="Gene3D" id="3.40.50.880">
    <property type="match status" value="1"/>
</dbReference>
<dbReference type="SUPFAM" id="SSF48371">
    <property type="entry name" value="ARM repeat"/>
    <property type="match status" value="1"/>
</dbReference>
<evidence type="ECO:0000313" key="5">
    <source>
        <dbReference type="Proteomes" id="UP000315017"/>
    </source>
</evidence>
<dbReference type="Gene3D" id="2.60.120.1060">
    <property type="entry name" value="NPCBM/NEW2 domain"/>
    <property type="match status" value="2"/>
</dbReference>
<feature type="region of interest" description="Disordered" evidence="1">
    <location>
        <begin position="231"/>
        <end position="253"/>
    </location>
</feature>
<evidence type="ECO:0000259" key="3">
    <source>
        <dbReference type="SMART" id="SM00776"/>
    </source>
</evidence>
<feature type="domain" description="Glycosyl hydrolase family 98 putative carbohydrate-binding module" evidence="3">
    <location>
        <begin position="624"/>
        <end position="768"/>
    </location>
</feature>
<dbReference type="SUPFAM" id="SSF50952">
    <property type="entry name" value="Soluble quinoprotein glucose dehydrogenase"/>
    <property type="match status" value="1"/>
</dbReference>
<dbReference type="Gene3D" id="2.120.10.30">
    <property type="entry name" value="TolB, C-terminal domain"/>
    <property type="match status" value="1"/>
</dbReference>
<dbReference type="SMART" id="SM00776">
    <property type="entry name" value="NPCBM"/>
    <property type="match status" value="1"/>
</dbReference>
<dbReference type="NCBIfam" id="TIGR02604">
    <property type="entry name" value="Piru_Ver_Nterm"/>
    <property type="match status" value="1"/>
</dbReference>
<dbReference type="InterPro" id="IPR008979">
    <property type="entry name" value="Galactose-bd-like_sf"/>
</dbReference>
<dbReference type="OrthoDB" id="232040at2"/>
<feature type="chain" id="PRO_5022231516" evidence="2">
    <location>
        <begin position="24"/>
        <end position="1359"/>
    </location>
</feature>
<dbReference type="InterPro" id="IPR011989">
    <property type="entry name" value="ARM-like"/>
</dbReference>
<protein>
    <submittedName>
        <fullName evidence="4">NPCBM/NEW2 domain protein</fullName>
    </submittedName>
</protein>
<dbReference type="InterPro" id="IPR011042">
    <property type="entry name" value="6-blade_b-propeller_TolB-like"/>
</dbReference>
<dbReference type="Pfam" id="PF23500">
    <property type="entry name" value="DUF7133"/>
    <property type="match status" value="1"/>
</dbReference>
<organism evidence="4 5">
    <name type="scientific">Anatilimnocola aggregata</name>
    <dbReference type="NCBI Taxonomy" id="2528021"/>
    <lineage>
        <taxon>Bacteria</taxon>
        <taxon>Pseudomonadati</taxon>
        <taxon>Planctomycetota</taxon>
        <taxon>Planctomycetia</taxon>
        <taxon>Pirellulales</taxon>
        <taxon>Pirellulaceae</taxon>
        <taxon>Anatilimnocola</taxon>
    </lineage>
</organism>
<dbReference type="Gene3D" id="1.25.10.10">
    <property type="entry name" value="Leucine-rich Repeat Variant"/>
    <property type="match status" value="1"/>
</dbReference>
<keyword evidence="5" id="KW-1185">Reference proteome</keyword>
<dbReference type="Pfam" id="PF06439">
    <property type="entry name" value="3keto-disac_hyd"/>
    <property type="match status" value="1"/>
</dbReference>